<dbReference type="PANTHER" id="PTHR42760">
    <property type="entry name" value="SHORT-CHAIN DEHYDROGENASES/REDUCTASES FAMILY MEMBER"/>
    <property type="match status" value="1"/>
</dbReference>
<protein>
    <submittedName>
        <fullName evidence="3">NAD(P)-binding protein</fullName>
    </submittedName>
</protein>
<dbReference type="PRINTS" id="PR00081">
    <property type="entry name" value="GDHRDH"/>
</dbReference>
<name>A0A6A7ALX7_9PLEO</name>
<organism evidence="3 4">
    <name type="scientific">Plenodomus tracheiphilus IPT5</name>
    <dbReference type="NCBI Taxonomy" id="1408161"/>
    <lineage>
        <taxon>Eukaryota</taxon>
        <taxon>Fungi</taxon>
        <taxon>Dikarya</taxon>
        <taxon>Ascomycota</taxon>
        <taxon>Pezizomycotina</taxon>
        <taxon>Dothideomycetes</taxon>
        <taxon>Pleosporomycetidae</taxon>
        <taxon>Pleosporales</taxon>
        <taxon>Pleosporineae</taxon>
        <taxon>Leptosphaeriaceae</taxon>
        <taxon>Plenodomus</taxon>
    </lineage>
</organism>
<evidence type="ECO:0000313" key="4">
    <source>
        <dbReference type="Proteomes" id="UP000799423"/>
    </source>
</evidence>
<evidence type="ECO:0000256" key="2">
    <source>
        <dbReference type="ARBA" id="ARBA00022857"/>
    </source>
</evidence>
<dbReference type="EMBL" id="MU006415">
    <property type="protein sequence ID" value="KAF2844120.1"/>
    <property type="molecule type" value="Genomic_DNA"/>
</dbReference>
<comment type="similarity">
    <text evidence="1">Belongs to the short-chain dehydrogenases/reductases (SDR) family.</text>
</comment>
<dbReference type="InterPro" id="IPR020904">
    <property type="entry name" value="Sc_DH/Rdtase_CS"/>
</dbReference>
<keyword evidence="2" id="KW-0521">NADP</keyword>
<dbReference type="PANTHER" id="PTHR42760:SF124">
    <property type="entry name" value="SHORT-CHAIN DEHYDROGENASE_REDUCTASE"/>
    <property type="match status" value="1"/>
</dbReference>
<dbReference type="GO" id="GO:0016616">
    <property type="term" value="F:oxidoreductase activity, acting on the CH-OH group of donors, NAD or NADP as acceptor"/>
    <property type="evidence" value="ECO:0007669"/>
    <property type="project" value="TreeGrafter"/>
</dbReference>
<dbReference type="InterPro" id="IPR036291">
    <property type="entry name" value="NAD(P)-bd_dom_sf"/>
</dbReference>
<dbReference type="InterPro" id="IPR002347">
    <property type="entry name" value="SDR_fam"/>
</dbReference>
<proteinExistence type="inferred from homology"/>
<dbReference type="AlphaFoldDB" id="A0A6A7ALX7"/>
<gene>
    <name evidence="3" type="ORF">T440DRAFT_462482</name>
</gene>
<evidence type="ECO:0000256" key="1">
    <source>
        <dbReference type="ARBA" id="ARBA00006484"/>
    </source>
</evidence>
<dbReference type="CDD" id="cd05233">
    <property type="entry name" value="SDR_c"/>
    <property type="match status" value="1"/>
</dbReference>
<evidence type="ECO:0000313" key="3">
    <source>
        <dbReference type="EMBL" id="KAF2844120.1"/>
    </source>
</evidence>
<keyword evidence="4" id="KW-1185">Reference proteome</keyword>
<dbReference type="SUPFAM" id="SSF51735">
    <property type="entry name" value="NAD(P)-binding Rossmann-fold domains"/>
    <property type="match status" value="1"/>
</dbReference>
<accession>A0A6A7ALX7</accession>
<dbReference type="Gene3D" id="3.40.50.720">
    <property type="entry name" value="NAD(P)-binding Rossmann-like Domain"/>
    <property type="match status" value="1"/>
</dbReference>
<sequence length="275" mass="28989">MSAFLRGKVALVTGASSGIGRACAKALAAQGASVVCTDLRPEPNPKGYEPDLHHTTVEAIQHAGGRANFDKLDIASRQDADRVFLNLLNTHGKLDVVVSAAGLLLPLRKFADEDDELWDTMSQINLLGTARINRLAVRQFLKQDLDPVWGSRGRIVNISSGAGSYTMSREVGYSATKAGVNQLTRAAAMDHAVDGININCIAPGFIATGMARDIMHDPAIVAALKQGTPWRRLGEADDVANAAAFLVSPAATFITGHVLNVDGGATLGQAPPKDT</sequence>
<dbReference type="OrthoDB" id="3766383at2759"/>
<dbReference type="Proteomes" id="UP000799423">
    <property type="component" value="Unassembled WGS sequence"/>
</dbReference>
<dbReference type="PROSITE" id="PS00061">
    <property type="entry name" value="ADH_SHORT"/>
    <property type="match status" value="1"/>
</dbReference>
<dbReference type="PRINTS" id="PR00080">
    <property type="entry name" value="SDRFAMILY"/>
</dbReference>
<dbReference type="Pfam" id="PF13561">
    <property type="entry name" value="adh_short_C2"/>
    <property type="match status" value="1"/>
</dbReference>
<dbReference type="FunFam" id="3.40.50.720:FF:000084">
    <property type="entry name" value="Short-chain dehydrogenase reductase"/>
    <property type="match status" value="1"/>
</dbReference>
<reference evidence="3" key="1">
    <citation type="submission" date="2020-01" db="EMBL/GenBank/DDBJ databases">
        <authorList>
            <consortium name="DOE Joint Genome Institute"/>
            <person name="Haridas S."/>
            <person name="Albert R."/>
            <person name="Binder M."/>
            <person name="Bloem J."/>
            <person name="Labutti K."/>
            <person name="Salamov A."/>
            <person name="Andreopoulos B."/>
            <person name="Baker S.E."/>
            <person name="Barry K."/>
            <person name="Bills G."/>
            <person name="Bluhm B.H."/>
            <person name="Cannon C."/>
            <person name="Castanera R."/>
            <person name="Culley D.E."/>
            <person name="Daum C."/>
            <person name="Ezra D."/>
            <person name="Gonzalez J.B."/>
            <person name="Henrissat B."/>
            <person name="Kuo A."/>
            <person name="Liang C."/>
            <person name="Lipzen A."/>
            <person name="Lutzoni F."/>
            <person name="Magnuson J."/>
            <person name="Mondo S."/>
            <person name="Nolan M."/>
            <person name="Ohm R."/>
            <person name="Pangilinan J."/>
            <person name="Park H.-J."/>
            <person name="Ramirez L."/>
            <person name="Alfaro M."/>
            <person name="Sun H."/>
            <person name="Tritt A."/>
            <person name="Yoshinaga Y."/>
            <person name="Zwiers L.-H."/>
            <person name="Turgeon B.G."/>
            <person name="Goodwin S.B."/>
            <person name="Spatafora J.W."/>
            <person name="Crous P.W."/>
            <person name="Grigoriev I.V."/>
        </authorList>
    </citation>
    <scope>NUCLEOTIDE SEQUENCE</scope>
    <source>
        <strain evidence="3">IPT5</strain>
    </source>
</reference>